<evidence type="ECO:0000313" key="2">
    <source>
        <dbReference type="Proteomes" id="UP000826195"/>
    </source>
</evidence>
<organism evidence="1 2">
    <name type="scientific">Cotesia glomerata</name>
    <name type="common">Lepidopteran parasitic wasp</name>
    <name type="synonym">Apanteles glomeratus</name>
    <dbReference type="NCBI Taxonomy" id="32391"/>
    <lineage>
        <taxon>Eukaryota</taxon>
        <taxon>Metazoa</taxon>
        <taxon>Ecdysozoa</taxon>
        <taxon>Arthropoda</taxon>
        <taxon>Hexapoda</taxon>
        <taxon>Insecta</taxon>
        <taxon>Pterygota</taxon>
        <taxon>Neoptera</taxon>
        <taxon>Endopterygota</taxon>
        <taxon>Hymenoptera</taxon>
        <taxon>Apocrita</taxon>
        <taxon>Ichneumonoidea</taxon>
        <taxon>Braconidae</taxon>
        <taxon>Microgastrinae</taxon>
        <taxon>Cotesia</taxon>
    </lineage>
</organism>
<accession>A0AAV7J3C5</accession>
<gene>
    <name evidence="1" type="ORF">KQX54_011473</name>
</gene>
<evidence type="ECO:0000313" key="1">
    <source>
        <dbReference type="EMBL" id="KAH0564336.1"/>
    </source>
</evidence>
<comment type="caution">
    <text evidence="1">The sequence shown here is derived from an EMBL/GenBank/DDBJ whole genome shotgun (WGS) entry which is preliminary data.</text>
</comment>
<keyword evidence="2" id="KW-1185">Reference proteome</keyword>
<protein>
    <submittedName>
        <fullName evidence="1">Uncharacterized protein</fullName>
    </submittedName>
</protein>
<reference evidence="1 2" key="1">
    <citation type="journal article" date="2021" name="J. Hered.">
        <title>A chromosome-level genome assembly of the parasitoid wasp, Cotesia glomerata (Hymenoptera: Braconidae).</title>
        <authorList>
            <person name="Pinto B.J."/>
            <person name="Weis J.J."/>
            <person name="Gamble T."/>
            <person name="Ode P.J."/>
            <person name="Paul R."/>
            <person name="Zaspel J.M."/>
        </authorList>
    </citation>
    <scope>NUCLEOTIDE SEQUENCE [LARGE SCALE GENOMIC DNA]</scope>
    <source>
        <strain evidence="1">CgM1</strain>
    </source>
</reference>
<dbReference type="AlphaFoldDB" id="A0AAV7J3C5"/>
<name>A0AAV7J3C5_COTGL</name>
<dbReference type="EMBL" id="JAHXZJ010000002">
    <property type="protein sequence ID" value="KAH0564336.1"/>
    <property type="molecule type" value="Genomic_DNA"/>
</dbReference>
<proteinExistence type="predicted"/>
<sequence>MRKDGKLHLQRLQLQRCRQFNTYVITSLTKDGPSAKKLDAKSIDSFYSDVDARSSCYSARLGVRSYVGV</sequence>
<dbReference type="Proteomes" id="UP000826195">
    <property type="component" value="Unassembled WGS sequence"/>
</dbReference>